<dbReference type="Proteomes" id="UP000001640">
    <property type="component" value="Chromosome 1"/>
</dbReference>
<proteinExistence type="inferred from homology"/>
<dbReference type="GeneID" id="96901506"/>
<dbReference type="HOGENOM" id="CLU_566415_0_0_1"/>
<dbReference type="eggNOG" id="KOG0679">
    <property type="taxonomic scope" value="Eukaryota"/>
</dbReference>
<dbReference type="OMA" id="WDRQFGA"/>
<dbReference type="FunCoup" id="G0V980">
    <property type="interactions" value="367"/>
</dbReference>
<dbReference type="KEGG" id="ncs:NCAS_0A14720"/>
<dbReference type="SUPFAM" id="SSF53067">
    <property type="entry name" value="Actin-like ATPase domain"/>
    <property type="match status" value="2"/>
</dbReference>
<gene>
    <name evidence="2" type="primary">NCAS0A14720</name>
    <name evidence="2" type="ordered locus">NCAS_0A14720</name>
</gene>
<evidence type="ECO:0000313" key="3">
    <source>
        <dbReference type="Proteomes" id="UP000001640"/>
    </source>
</evidence>
<dbReference type="EMBL" id="HE576752">
    <property type="protein sequence ID" value="CCC68030.1"/>
    <property type="molecule type" value="Genomic_DNA"/>
</dbReference>
<reference key="2">
    <citation type="submission" date="2011-08" db="EMBL/GenBank/DDBJ databases">
        <title>Genome sequence of Naumovozyma castellii.</title>
        <authorList>
            <person name="Gordon J.L."/>
            <person name="Armisen D."/>
            <person name="Proux-Wera E."/>
            <person name="OhEigeartaigh S.S."/>
            <person name="Byrne K.P."/>
            <person name="Wolfe K.H."/>
        </authorList>
    </citation>
    <scope>NUCLEOTIDE SEQUENCE</scope>
    <source>
        <strain>Type strain:CBS 4309</strain>
    </source>
</reference>
<dbReference type="GO" id="GO:0006368">
    <property type="term" value="P:transcription elongation by RNA polymerase II"/>
    <property type="evidence" value="ECO:0007669"/>
    <property type="project" value="EnsemblFungi"/>
</dbReference>
<name>G0V980_NAUCA</name>
<dbReference type="RefSeq" id="XP_003674409.1">
    <property type="nucleotide sequence ID" value="XM_003674361.1"/>
</dbReference>
<dbReference type="GO" id="GO:0016514">
    <property type="term" value="C:SWI/SNF complex"/>
    <property type="evidence" value="ECO:0007669"/>
    <property type="project" value="EnsemblFungi"/>
</dbReference>
<dbReference type="GO" id="GO:0006337">
    <property type="term" value="P:nucleosome disassembly"/>
    <property type="evidence" value="ECO:0007669"/>
    <property type="project" value="EnsemblFungi"/>
</dbReference>
<dbReference type="GO" id="GO:0016586">
    <property type="term" value="C:RSC-type complex"/>
    <property type="evidence" value="ECO:0007669"/>
    <property type="project" value="EnsemblFungi"/>
</dbReference>
<dbReference type="InParanoid" id="G0V980"/>
<keyword evidence="3" id="KW-1185">Reference proteome</keyword>
<dbReference type="InterPro" id="IPR043129">
    <property type="entry name" value="ATPase_NBD"/>
</dbReference>
<dbReference type="InterPro" id="IPR004000">
    <property type="entry name" value="Actin"/>
</dbReference>
<dbReference type="STRING" id="1064592.G0V980"/>
<comment type="similarity">
    <text evidence="1">Belongs to the actin family.</text>
</comment>
<dbReference type="Gene3D" id="3.30.420.40">
    <property type="match status" value="2"/>
</dbReference>
<dbReference type="GO" id="GO:0005198">
    <property type="term" value="F:structural molecule activity"/>
    <property type="evidence" value="ECO:0007669"/>
    <property type="project" value="EnsemblFungi"/>
</dbReference>
<dbReference type="OrthoDB" id="5132116at2759"/>
<reference evidence="2 3" key="1">
    <citation type="journal article" date="2011" name="Proc. Natl. Acad. Sci. U.S.A.">
        <title>Evolutionary erosion of yeast sex chromosomes by mating-type switching accidents.</title>
        <authorList>
            <person name="Gordon J.L."/>
            <person name="Armisen D."/>
            <person name="Proux-Wera E."/>
            <person name="Oheigeartaigh S.S."/>
            <person name="Byrne K.P."/>
            <person name="Wolfe K.H."/>
        </authorList>
    </citation>
    <scope>NUCLEOTIDE SEQUENCE [LARGE SCALE GENOMIC DNA]</scope>
    <source>
        <strain evidence="3">ATCC 76901 / BCRC 22586 / CBS 4309 / NBRC 1992 / NRRL Y-12630</strain>
    </source>
</reference>
<protein>
    <submittedName>
        <fullName evidence="2">Uncharacterized protein</fullName>
    </submittedName>
</protein>
<dbReference type="GO" id="GO:0045944">
    <property type="term" value="P:positive regulation of transcription by RNA polymerase II"/>
    <property type="evidence" value="ECO:0007669"/>
    <property type="project" value="EnsemblFungi"/>
</dbReference>
<dbReference type="SMART" id="SM00268">
    <property type="entry name" value="ACTIN"/>
    <property type="match status" value="1"/>
</dbReference>
<accession>G0V980</accession>
<dbReference type="PANTHER" id="PTHR11937">
    <property type="entry name" value="ACTIN"/>
    <property type="match status" value="1"/>
</dbReference>
<organism evidence="2 3">
    <name type="scientific">Naumovozyma castellii</name>
    <name type="common">Yeast</name>
    <name type="synonym">Saccharomyces castellii</name>
    <dbReference type="NCBI Taxonomy" id="27288"/>
    <lineage>
        <taxon>Eukaryota</taxon>
        <taxon>Fungi</taxon>
        <taxon>Dikarya</taxon>
        <taxon>Ascomycota</taxon>
        <taxon>Saccharomycotina</taxon>
        <taxon>Saccharomycetes</taxon>
        <taxon>Saccharomycetales</taxon>
        <taxon>Saccharomycetaceae</taxon>
        <taxon>Naumovozyma</taxon>
    </lineage>
</organism>
<dbReference type="Pfam" id="PF00022">
    <property type="entry name" value="Actin"/>
    <property type="match status" value="1"/>
</dbReference>
<dbReference type="Gene3D" id="3.90.640.10">
    <property type="entry name" value="Actin, Chain A, domain 4"/>
    <property type="match status" value="1"/>
</dbReference>
<sequence length="485" mass="54195">MTEDNNSKKCVVIQNGTNTTLAGFNNVDLPQCVIPTVYIQDNSTQKKIFGNFELLDIASSRSNDDAGRYEVFTIFDRNGLPYNWDALKEQWEYIYREVLKCNSDEYPLVITIPSANKDVDEIILKKYFELAFETFNVPVLQIIIEPLAVALSLGKSSSLVVNLGASGCNVTPIVDGTVIKHAVMKSKYGGDFLDFQIVNILQEKGKLESGNTKDSVDIWFDANTWIKEFKSTMLQVTDKPLQDVKRYYQDQTDMYIKQHEEIQQYNSTVKDTSNASAIAAASAANKTAIDTIKNNNPMRQKKHFLVKPLNKTITLEAEDCYELSEYLFQPKLASENFLIEDGLGEIIAKSVKKAAATVSSIGTSIDGGNMGPSMTSMHKSGNSGSIQGNATGGATTIKPEQVYSKLLSNVVITGSCSLIDGMEQRILKELSIRFPQYKLTTYANQNVMDRKFQGWLGAMTMSNLPSWELGKWYSKQEYELERADE</sequence>
<evidence type="ECO:0000313" key="2">
    <source>
        <dbReference type="EMBL" id="CCC68030.1"/>
    </source>
</evidence>
<evidence type="ECO:0000256" key="1">
    <source>
        <dbReference type="RuleBase" id="RU000487"/>
    </source>
</evidence>
<dbReference type="AlphaFoldDB" id="G0V980"/>